<organism evidence="1">
    <name type="scientific">Bacteroides ovatus</name>
    <dbReference type="NCBI Taxonomy" id="28116"/>
    <lineage>
        <taxon>Bacteria</taxon>
        <taxon>Pseudomonadati</taxon>
        <taxon>Bacteroidota</taxon>
        <taxon>Bacteroidia</taxon>
        <taxon>Bacteroidales</taxon>
        <taxon>Bacteroidaceae</taxon>
        <taxon>Bacteroides</taxon>
    </lineage>
</organism>
<proteinExistence type="predicted"/>
<sequence>MTSPKGTGKIINIKCTEVSLPEFPNLLFGTHFDGSRIFDATYYLQSKDPDNKLSIEDFFHKFDFQIKAIAETYKLPLEKLVSINTEGHQLIDGCLCYPFLSYVDPQFCAYINEIIDEMFVTGVVVSETRVISLVKKRIPPELLKQVWDGREDFS</sequence>
<gene>
    <name evidence="1" type="ORF">F3C24_28070</name>
</gene>
<evidence type="ECO:0000313" key="1">
    <source>
        <dbReference type="EMBL" id="KAA4602867.1"/>
    </source>
</evidence>
<dbReference type="AlphaFoldDB" id="A0A642B3N1"/>
<reference evidence="1" key="1">
    <citation type="journal article" date="2019" name="Nat. Med.">
        <title>A library of human gut bacterial isolates paired with longitudinal multiomics data enables mechanistic microbiome research.</title>
        <authorList>
            <person name="Poyet M."/>
            <person name="Groussin M."/>
            <person name="Gibbons S.M."/>
            <person name="Avila-Pacheco J."/>
            <person name="Jiang X."/>
            <person name="Kearney S.M."/>
            <person name="Perrotta A.R."/>
            <person name="Berdy B."/>
            <person name="Zhao S."/>
            <person name="Lieberman T.D."/>
            <person name="Swanson P.K."/>
            <person name="Smith M."/>
            <person name="Roesemann S."/>
            <person name="Alexander J.E."/>
            <person name="Rich S.A."/>
            <person name="Livny J."/>
            <person name="Vlamakis H."/>
            <person name="Clish C."/>
            <person name="Bullock K."/>
            <person name="Deik A."/>
            <person name="Scott J."/>
            <person name="Pierce K.A."/>
            <person name="Xavier R.J."/>
            <person name="Alm E.J."/>
        </authorList>
    </citation>
    <scope>NUCLEOTIDE SEQUENCE</scope>
    <source>
        <strain evidence="1">BIOML-A21</strain>
    </source>
</reference>
<name>A0A642B3N1_BACOV</name>
<protein>
    <submittedName>
        <fullName evidence="1">Uncharacterized protein</fullName>
    </submittedName>
</protein>
<dbReference type="EMBL" id="VWFV01000233">
    <property type="protein sequence ID" value="KAA4602867.1"/>
    <property type="molecule type" value="Genomic_DNA"/>
</dbReference>
<accession>A0A642B3N1</accession>
<comment type="caution">
    <text evidence="1">The sequence shown here is derived from an EMBL/GenBank/DDBJ whole genome shotgun (WGS) entry which is preliminary data.</text>
</comment>